<evidence type="ECO:0000313" key="2">
    <source>
        <dbReference type="EMBL" id="NIJ57050.1"/>
    </source>
</evidence>
<dbReference type="Proteomes" id="UP001429580">
    <property type="component" value="Unassembled WGS sequence"/>
</dbReference>
<protein>
    <submittedName>
        <fullName evidence="2">Uncharacterized protein</fullName>
    </submittedName>
</protein>
<feature type="compositionally biased region" description="Basic and acidic residues" evidence="1">
    <location>
        <begin position="221"/>
        <end position="243"/>
    </location>
</feature>
<comment type="caution">
    <text evidence="2">The sequence shown here is derived from an EMBL/GenBank/DDBJ whole genome shotgun (WGS) entry which is preliminary data.</text>
</comment>
<feature type="compositionally biased region" description="Basic and acidic residues" evidence="1">
    <location>
        <begin position="183"/>
        <end position="202"/>
    </location>
</feature>
<keyword evidence="3" id="KW-1185">Reference proteome</keyword>
<evidence type="ECO:0000256" key="1">
    <source>
        <dbReference type="SAM" id="MobiDB-lite"/>
    </source>
</evidence>
<dbReference type="RefSeq" id="WP_166949209.1">
    <property type="nucleotide sequence ID" value="NZ_JAASQI010000002.1"/>
</dbReference>
<name>A0ABX0UYN8_9HYPH</name>
<proteinExistence type="predicted"/>
<reference evidence="2 3" key="1">
    <citation type="submission" date="2020-03" db="EMBL/GenBank/DDBJ databases">
        <title>Genomic Encyclopedia of Type Strains, Phase IV (KMG-IV): sequencing the most valuable type-strain genomes for metagenomic binning, comparative biology and taxonomic classification.</title>
        <authorList>
            <person name="Goeker M."/>
        </authorList>
    </citation>
    <scope>NUCLEOTIDE SEQUENCE [LARGE SCALE GENOMIC DNA]</scope>
    <source>
        <strain evidence="2 3">DSM 103870</strain>
    </source>
</reference>
<gene>
    <name evidence="2" type="ORF">FHS82_000876</name>
</gene>
<feature type="compositionally biased region" description="Low complexity" evidence="1">
    <location>
        <begin position="121"/>
        <end position="134"/>
    </location>
</feature>
<accession>A0ABX0UYN8</accession>
<feature type="compositionally biased region" description="Basic and acidic residues" evidence="1">
    <location>
        <begin position="151"/>
        <end position="169"/>
    </location>
</feature>
<sequence>MRHTSRSFTVEVKRSRMRADASPAGPSAWSREPPMAPASSSLSWEELLQRLPAAPAGQDSPAASPPAPERQETERTGRRVLPSLLPAEGLFPDNDQSVEETAGMSTDEKEPEPRRPRRTRTAAANGEARNAAAAPSQADDMPMAVNLPDHGAVDLEAGSHESGSHETDIHQAVTSEAEAQESSVHESSVHEPPAHESPAHEAAEDEALFHTAHAPAIRALVEAHLRDHPAGESEPEHAEEQHRPVAKRRRQDFWKRRLRLRMGHD</sequence>
<feature type="region of interest" description="Disordered" evidence="1">
    <location>
        <begin position="1"/>
        <end position="252"/>
    </location>
</feature>
<dbReference type="EMBL" id="JAASQI010000002">
    <property type="protein sequence ID" value="NIJ57050.1"/>
    <property type="molecule type" value="Genomic_DNA"/>
</dbReference>
<organism evidence="2 3">
    <name type="scientific">Pseudochelatococcus lubricantis</name>
    <dbReference type="NCBI Taxonomy" id="1538102"/>
    <lineage>
        <taxon>Bacteria</taxon>
        <taxon>Pseudomonadati</taxon>
        <taxon>Pseudomonadota</taxon>
        <taxon>Alphaproteobacteria</taxon>
        <taxon>Hyphomicrobiales</taxon>
        <taxon>Chelatococcaceae</taxon>
        <taxon>Pseudochelatococcus</taxon>
    </lineage>
</organism>
<evidence type="ECO:0000313" key="3">
    <source>
        <dbReference type="Proteomes" id="UP001429580"/>
    </source>
</evidence>